<dbReference type="PANTHER" id="PTHR43008">
    <property type="entry name" value="BENZIL REDUCTASE"/>
    <property type="match status" value="1"/>
</dbReference>
<dbReference type="AlphaFoldDB" id="A0A9P9A2E2"/>
<organism evidence="3 4">
    <name type="scientific">Truncatella angustata</name>
    <dbReference type="NCBI Taxonomy" id="152316"/>
    <lineage>
        <taxon>Eukaryota</taxon>
        <taxon>Fungi</taxon>
        <taxon>Dikarya</taxon>
        <taxon>Ascomycota</taxon>
        <taxon>Pezizomycotina</taxon>
        <taxon>Sordariomycetes</taxon>
        <taxon>Xylariomycetidae</taxon>
        <taxon>Amphisphaeriales</taxon>
        <taxon>Sporocadaceae</taxon>
        <taxon>Truncatella</taxon>
    </lineage>
</organism>
<dbReference type="InterPro" id="IPR002347">
    <property type="entry name" value="SDR_fam"/>
</dbReference>
<dbReference type="OrthoDB" id="37659at2759"/>
<evidence type="ECO:0000313" key="4">
    <source>
        <dbReference type="Proteomes" id="UP000758603"/>
    </source>
</evidence>
<protein>
    <submittedName>
        <fullName evidence="3">Uncharacterized protein</fullName>
    </submittedName>
</protein>
<dbReference type="InterPro" id="IPR036291">
    <property type="entry name" value="NAD(P)-bd_dom_sf"/>
</dbReference>
<proteinExistence type="inferred from homology"/>
<gene>
    <name evidence="3" type="ORF">BKA67DRAFT_544068</name>
</gene>
<evidence type="ECO:0000256" key="1">
    <source>
        <dbReference type="ARBA" id="ARBA00006484"/>
    </source>
</evidence>
<dbReference type="Gene3D" id="3.40.50.720">
    <property type="entry name" value="NAD(P)-binding Rossmann-like Domain"/>
    <property type="match status" value="1"/>
</dbReference>
<keyword evidence="2" id="KW-0560">Oxidoreductase</keyword>
<sequence>MYFTVYGADLANTADKVVLITGGSSGIGLATVQLLLSLSPRNRVATLDRTAPPASLTSSISPDRLFFHQFDLTSWTAQGAGFKPAVTKFQRVDAGVAGAGINERRLQSFTDQFDDGQLQEPDNTVMHVTLSAVADAVKAWNPSYKVE</sequence>
<comment type="similarity">
    <text evidence="1">Belongs to the short-chain dehydrogenases/reductases (SDR) family.</text>
</comment>
<dbReference type="GO" id="GO:0050664">
    <property type="term" value="F:oxidoreductase activity, acting on NAD(P)H, oxygen as acceptor"/>
    <property type="evidence" value="ECO:0007669"/>
    <property type="project" value="TreeGrafter"/>
</dbReference>
<reference evidence="3" key="1">
    <citation type="journal article" date="2021" name="Nat. Commun.">
        <title>Genetic determinants of endophytism in the Arabidopsis root mycobiome.</title>
        <authorList>
            <person name="Mesny F."/>
            <person name="Miyauchi S."/>
            <person name="Thiergart T."/>
            <person name="Pickel B."/>
            <person name="Atanasova L."/>
            <person name="Karlsson M."/>
            <person name="Huettel B."/>
            <person name="Barry K.W."/>
            <person name="Haridas S."/>
            <person name="Chen C."/>
            <person name="Bauer D."/>
            <person name="Andreopoulos W."/>
            <person name="Pangilinan J."/>
            <person name="LaButti K."/>
            <person name="Riley R."/>
            <person name="Lipzen A."/>
            <person name="Clum A."/>
            <person name="Drula E."/>
            <person name="Henrissat B."/>
            <person name="Kohler A."/>
            <person name="Grigoriev I.V."/>
            <person name="Martin F.M."/>
            <person name="Hacquard S."/>
        </authorList>
    </citation>
    <scope>NUCLEOTIDE SEQUENCE</scope>
    <source>
        <strain evidence="3">MPI-SDFR-AT-0073</strain>
    </source>
</reference>
<dbReference type="PRINTS" id="PR00081">
    <property type="entry name" value="GDHRDH"/>
</dbReference>
<dbReference type="Pfam" id="PF00106">
    <property type="entry name" value="adh_short"/>
    <property type="match status" value="1"/>
</dbReference>
<dbReference type="GO" id="GO:0016616">
    <property type="term" value="F:oxidoreductase activity, acting on the CH-OH group of donors, NAD or NADP as acceptor"/>
    <property type="evidence" value="ECO:0007669"/>
    <property type="project" value="UniProtKB-ARBA"/>
</dbReference>
<evidence type="ECO:0000256" key="2">
    <source>
        <dbReference type="ARBA" id="ARBA00023002"/>
    </source>
</evidence>
<dbReference type="Proteomes" id="UP000758603">
    <property type="component" value="Unassembled WGS sequence"/>
</dbReference>
<dbReference type="SUPFAM" id="SSF51735">
    <property type="entry name" value="NAD(P)-binding Rossmann-fold domains"/>
    <property type="match status" value="1"/>
</dbReference>
<accession>A0A9P9A2E2</accession>
<dbReference type="GeneID" id="70130129"/>
<name>A0A9P9A2E2_9PEZI</name>
<comment type="caution">
    <text evidence="3">The sequence shown here is derived from an EMBL/GenBank/DDBJ whole genome shotgun (WGS) entry which is preliminary data.</text>
</comment>
<keyword evidence="4" id="KW-1185">Reference proteome</keyword>
<evidence type="ECO:0000313" key="3">
    <source>
        <dbReference type="EMBL" id="KAH6659297.1"/>
    </source>
</evidence>
<dbReference type="RefSeq" id="XP_045963428.1">
    <property type="nucleotide sequence ID" value="XM_046101237.1"/>
</dbReference>
<dbReference type="PANTHER" id="PTHR43008:SF4">
    <property type="entry name" value="CHAIN DEHYDROGENASE, PUTATIVE (AFU_ORTHOLOGUE AFUA_4G08710)-RELATED"/>
    <property type="match status" value="1"/>
</dbReference>
<dbReference type="EMBL" id="JAGPXC010000001">
    <property type="protein sequence ID" value="KAH6659297.1"/>
    <property type="molecule type" value="Genomic_DNA"/>
</dbReference>